<feature type="compositionally biased region" description="Acidic residues" evidence="1">
    <location>
        <begin position="164"/>
        <end position="173"/>
    </location>
</feature>
<feature type="compositionally biased region" description="Low complexity" evidence="1">
    <location>
        <begin position="117"/>
        <end position="135"/>
    </location>
</feature>
<accession>A0A6G0NJK4</accession>
<gene>
    <name evidence="2" type="ORF">PF004_g16032</name>
</gene>
<evidence type="ECO:0000313" key="3">
    <source>
        <dbReference type="Proteomes" id="UP000476176"/>
    </source>
</evidence>
<dbReference type="Proteomes" id="UP000476176">
    <property type="component" value="Unassembled WGS sequence"/>
</dbReference>
<proteinExistence type="predicted"/>
<evidence type="ECO:0000256" key="1">
    <source>
        <dbReference type="SAM" id="MobiDB-lite"/>
    </source>
</evidence>
<comment type="caution">
    <text evidence="2">The sequence shown here is derived from an EMBL/GenBank/DDBJ whole genome shotgun (WGS) entry which is preliminary data.</text>
</comment>
<feature type="compositionally biased region" description="Basic and acidic residues" evidence="1">
    <location>
        <begin position="137"/>
        <end position="149"/>
    </location>
</feature>
<name>A0A6G0NJK4_9STRA</name>
<reference evidence="2 3" key="1">
    <citation type="submission" date="2018-09" db="EMBL/GenBank/DDBJ databases">
        <title>Genomic investigation of the strawberry pathogen Phytophthora fragariae indicates pathogenicity is determined by transcriptional variation in three key races.</title>
        <authorList>
            <person name="Adams T.M."/>
            <person name="Armitage A.D."/>
            <person name="Sobczyk M.K."/>
            <person name="Bates H.J."/>
            <person name="Dunwell J.M."/>
            <person name="Nellist C.F."/>
            <person name="Harrison R.J."/>
        </authorList>
    </citation>
    <scope>NUCLEOTIDE SEQUENCE [LARGE SCALE GENOMIC DNA]</scope>
    <source>
        <strain evidence="2 3">BC-23</strain>
    </source>
</reference>
<evidence type="ECO:0000313" key="2">
    <source>
        <dbReference type="EMBL" id="KAE9211064.1"/>
    </source>
</evidence>
<protein>
    <submittedName>
        <fullName evidence="2">Uncharacterized protein</fullName>
    </submittedName>
</protein>
<feature type="region of interest" description="Disordered" evidence="1">
    <location>
        <begin position="62"/>
        <end position="90"/>
    </location>
</feature>
<sequence length="173" mass="17195">MGADAGGTVGRLDVEATLGAEVSTVENADDEGGARTLDGTGFYWEEQANRRATAELGVYPEVTGPEVGETGGPEVGIGSAELDDSGGTHLTEVGYSAVDGSTRAALRVTVPDSEGVDPAAAGSTTTSTGLTPDSSAEIDKGAMPRDKLSTRGGGDADTTGDVAGTDEEVGDAE</sequence>
<dbReference type="EMBL" id="QXGC01001109">
    <property type="protein sequence ID" value="KAE9211064.1"/>
    <property type="molecule type" value="Genomic_DNA"/>
</dbReference>
<organism evidence="2 3">
    <name type="scientific">Phytophthora fragariae</name>
    <dbReference type="NCBI Taxonomy" id="53985"/>
    <lineage>
        <taxon>Eukaryota</taxon>
        <taxon>Sar</taxon>
        <taxon>Stramenopiles</taxon>
        <taxon>Oomycota</taxon>
        <taxon>Peronosporomycetes</taxon>
        <taxon>Peronosporales</taxon>
        <taxon>Peronosporaceae</taxon>
        <taxon>Phytophthora</taxon>
    </lineage>
</organism>
<feature type="region of interest" description="Disordered" evidence="1">
    <location>
        <begin position="108"/>
        <end position="173"/>
    </location>
</feature>
<dbReference type="AlphaFoldDB" id="A0A6G0NJK4"/>